<accession>A0AAD1WHL9</accession>
<gene>
    <name evidence="2" type="ORF">PECUL_23A002371</name>
</gene>
<proteinExistence type="predicted"/>
<dbReference type="EMBL" id="OW240918">
    <property type="protein sequence ID" value="CAH2306382.1"/>
    <property type="molecule type" value="Genomic_DNA"/>
</dbReference>
<keyword evidence="3" id="KW-1185">Reference proteome</keyword>
<evidence type="ECO:0000256" key="1">
    <source>
        <dbReference type="SAM" id="MobiDB-lite"/>
    </source>
</evidence>
<dbReference type="AlphaFoldDB" id="A0AAD1WHL9"/>
<organism evidence="2 3">
    <name type="scientific">Pelobates cultripes</name>
    <name type="common">Western spadefoot toad</name>
    <dbReference type="NCBI Taxonomy" id="61616"/>
    <lineage>
        <taxon>Eukaryota</taxon>
        <taxon>Metazoa</taxon>
        <taxon>Chordata</taxon>
        <taxon>Craniata</taxon>
        <taxon>Vertebrata</taxon>
        <taxon>Euteleostomi</taxon>
        <taxon>Amphibia</taxon>
        <taxon>Batrachia</taxon>
        <taxon>Anura</taxon>
        <taxon>Pelobatoidea</taxon>
        <taxon>Pelobatidae</taxon>
        <taxon>Pelobates</taxon>
    </lineage>
</organism>
<evidence type="ECO:0000313" key="3">
    <source>
        <dbReference type="Proteomes" id="UP001295444"/>
    </source>
</evidence>
<feature type="region of interest" description="Disordered" evidence="1">
    <location>
        <begin position="53"/>
        <end position="128"/>
    </location>
</feature>
<name>A0AAD1WHL9_PELCU</name>
<sequence>MTRLTNPLKETRPYTAAKMANAKRHTLPRGLIDTTLIRLDTIFAAFWSKLEERQQKESLPQTSPLEAEHSMPITPPRKRDGGTASPPPTRLTLTKFKTRSLIAVRGSRGRQSQDSAHNRVRRQTVATL</sequence>
<dbReference type="Proteomes" id="UP001295444">
    <property type="component" value="Chromosome 07"/>
</dbReference>
<evidence type="ECO:0000313" key="2">
    <source>
        <dbReference type="EMBL" id="CAH2306382.1"/>
    </source>
</evidence>
<protein>
    <submittedName>
        <fullName evidence="2">Uncharacterized protein</fullName>
    </submittedName>
</protein>
<reference evidence="2" key="1">
    <citation type="submission" date="2022-03" db="EMBL/GenBank/DDBJ databases">
        <authorList>
            <person name="Alioto T."/>
            <person name="Alioto T."/>
            <person name="Gomez Garrido J."/>
        </authorList>
    </citation>
    <scope>NUCLEOTIDE SEQUENCE</scope>
</reference>